<feature type="non-terminal residue" evidence="6">
    <location>
        <position position="1"/>
    </location>
</feature>
<dbReference type="GO" id="GO:0003700">
    <property type="term" value="F:DNA-binding transcription factor activity"/>
    <property type="evidence" value="ECO:0007669"/>
    <property type="project" value="InterPro"/>
</dbReference>
<evidence type="ECO:0000313" key="6">
    <source>
        <dbReference type="EMBL" id="CUB01151.1"/>
    </source>
</evidence>
<evidence type="ECO:0000256" key="1">
    <source>
        <dbReference type="ARBA" id="ARBA00009437"/>
    </source>
</evidence>
<keyword evidence="7" id="KW-1185">Reference proteome</keyword>
<dbReference type="Proteomes" id="UP000183900">
    <property type="component" value="Unassembled WGS sequence"/>
</dbReference>
<organism evidence="6 7">
    <name type="scientific">Pannonibacter indicus</name>
    <dbReference type="NCBI Taxonomy" id="466044"/>
    <lineage>
        <taxon>Bacteria</taxon>
        <taxon>Pseudomonadati</taxon>
        <taxon>Pseudomonadota</taxon>
        <taxon>Alphaproteobacteria</taxon>
        <taxon>Hyphomicrobiales</taxon>
        <taxon>Stappiaceae</taxon>
        <taxon>Pannonibacter</taxon>
    </lineage>
</organism>
<sequence length="322" mass="35092">PATPTSNAARAGATTIIALTIKLDPSVGADHLPPLAALRVFEAAARHCNFTRAAEELGMTQAAVSYQIKLLEERSGGPLFLRKARQVELTELGRRLAGPVTEAFDLIRGAFSSVRQEAQGVLVINCGATFAARWLAQRIGTFQLQHPELAVRFDVSNHQVDFAREAVDVTIRAGLGNWPGLAAHLIKPAPFTPMLSPRLAASIGGVREPADLLKLKIIDPSDPWWQVWFKAAGYDAVALDARSRSQMGAQVLEAQAAVAGQGVAILTPDFYREELERGLLVQPFDLVVSNGEGYWLVYPEGRRNNRKIRAFREWIVKVAGEA</sequence>
<dbReference type="CDD" id="cd08432">
    <property type="entry name" value="PBP2_GcdR_TrpI_HvrB_AmpR_like"/>
    <property type="match status" value="1"/>
</dbReference>
<dbReference type="PANTHER" id="PTHR30537:SF74">
    <property type="entry name" value="HTH-TYPE TRANSCRIPTIONAL REGULATOR TRPI"/>
    <property type="match status" value="1"/>
</dbReference>
<evidence type="ECO:0000256" key="3">
    <source>
        <dbReference type="ARBA" id="ARBA00023125"/>
    </source>
</evidence>
<dbReference type="InterPro" id="IPR058163">
    <property type="entry name" value="LysR-type_TF_proteobact-type"/>
</dbReference>
<evidence type="ECO:0000256" key="2">
    <source>
        <dbReference type="ARBA" id="ARBA00023015"/>
    </source>
</evidence>
<evidence type="ECO:0000313" key="7">
    <source>
        <dbReference type="Proteomes" id="UP000183900"/>
    </source>
</evidence>
<dbReference type="PANTHER" id="PTHR30537">
    <property type="entry name" value="HTH-TYPE TRANSCRIPTIONAL REGULATOR"/>
    <property type="match status" value="1"/>
</dbReference>
<dbReference type="Pfam" id="PF03466">
    <property type="entry name" value="LysR_substrate"/>
    <property type="match status" value="1"/>
</dbReference>
<dbReference type="Pfam" id="PF00126">
    <property type="entry name" value="HTH_1"/>
    <property type="match status" value="1"/>
</dbReference>
<dbReference type="InterPro" id="IPR005119">
    <property type="entry name" value="LysR_subst-bd"/>
</dbReference>
<dbReference type="PROSITE" id="PS50931">
    <property type="entry name" value="HTH_LYSR"/>
    <property type="match status" value="1"/>
</dbReference>
<gene>
    <name evidence="6" type="ORF">Ga0061067_1324</name>
</gene>
<dbReference type="PRINTS" id="PR00039">
    <property type="entry name" value="HTHLYSR"/>
</dbReference>
<name>A0A0K6IDF5_9HYPH</name>
<keyword evidence="2" id="KW-0805">Transcription regulation</keyword>
<feature type="domain" description="HTH lysR-type" evidence="5">
    <location>
        <begin position="33"/>
        <end position="90"/>
    </location>
</feature>
<dbReference type="AlphaFoldDB" id="A0A0K6IDF5"/>
<dbReference type="GO" id="GO:0006351">
    <property type="term" value="P:DNA-templated transcription"/>
    <property type="evidence" value="ECO:0007669"/>
    <property type="project" value="TreeGrafter"/>
</dbReference>
<keyword evidence="4" id="KW-0804">Transcription</keyword>
<dbReference type="Gene3D" id="3.40.190.10">
    <property type="entry name" value="Periplasmic binding protein-like II"/>
    <property type="match status" value="2"/>
</dbReference>
<dbReference type="InterPro" id="IPR036388">
    <property type="entry name" value="WH-like_DNA-bd_sf"/>
</dbReference>
<dbReference type="EMBL" id="CYHE01000032">
    <property type="protein sequence ID" value="CUB01151.1"/>
    <property type="molecule type" value="Genomic_DNA"/>
</dbReference>
<dbReference type="Gene3D" id="1.10.10.10">
    <property type="entry name" value="Winged helix-like DNA-binding domain superfamily/Winged helix DNA-binding domain"/>
    <property type="match status" value="1"/>
</dbReference>
<keyword evidence="3 6" id="KW-0238">DNA-binding</keyword>
<proteinExistence type="inferred from homology"/>
<evidence type="ECO:0000259" key="5">
    <source>
        <dbReference type="PROSITE" id="PS50931"/>
    </source>
</evidence>
<comment type="similarity">
    <text evidence="1">Belongs to the LysR transcriptional regulatory family.</text>
</comment>
<dbReference type="InterPro" id="IPR000847">
    <property type="entry name" value="LysR_HTH_N"/>
</dbReference>
<reference evidence="7" key="1">
    <citation type="submission" date="2015-08" db="EMBL/GenBank/DDBJ databases">
        <authorList>
            <person name="Varghese N."/>
        </authorList>
    </citation>
    <scope>NUCLEOTIDE SEQUENCE [LARGE SCALE GENOMIC DNA]</scope>
    <source>
        <strain evidence="7">DSM 23407</strain>
    </source>
</reference>
<dbReference type="InterPro" id="IPR036390">
    <property type="entry name" value="WH_DNA-bd_sf"/>
</dbReference>
<accession>A0A0K6IDF5</accession>
<dbReference type="GO" id="GO:0043565">
    <property type="term" value="F:sequence-specific DNA binding"/>
    <property type="evidence" value="ECO:0007669"/>
    <property type="project" value="TreeGrafter"/>
</dbReference>
<evidence type="ECO:0000256" key="4">
    <source>
        <dbReference type="ARBA" id="ARBA00023163"/>
    </source>
</evidence>
<dbReference type="SUPFAM" id="SSF46785">
    <property type="entry name" value="Winged helix' DNA-binding domain"/>
    <property type="match status" value="1"/>
</dbReference>
<dbReference type="SUPFAM" id="SSF53850">
    <property type="entry name" value="Periplasmic binding protein-like II"/>
    <property type="match status" value="1"/>
</dbReference>
<protein>
    <submittedName>
        <fullName evidence="6">DNA-binding transcriptional regulator, LysR family</fullName>
    </submittedName>
</protein>